<organism evidence="1 2">
    <name type="scientific">Streptomyces xanthochromogenes</name>
    <dbReference type="NCBI Taxonomy" id="67384"/>
    <lineage>
        <taxon>Bacteria</taxon>
        <taxon>Bacillati</taxon>
        <taxon>Actinomycetota</taxon>
        <taxon>Actinomycetes</taxon>
        <taxon>Kitasatosporales</taxon>
        <taxon>Streptomycetaceae</taxon>
        <taxon>Streptomyces</taxon>
    </lineage>
</organism>
<name>A0ABQ3AB39_9ACTN</name>
<sequence>MAVSAFNDKPLFNEDVAYEGGYVVALAGMKADPTGGTQGFLKNGGCEQWRREQGGPKAAASPERWLQGCRDAADDGDCRDGQAVAKPKGSTGIRGLVCDSGKGVRKPVAGS</sequence>
<gene>
    <name evidence="1" type="ORF">GCM10010326_37850</name>
</gene>
<protein>
    <submittedName>
        <fullName evidence="1">Uncharacterized protein</fullName>
    </submittedName>
</protein>
<proteinExistence type="predicted"/>
<comment type="caution">
    <text evidence="1">The sequence shown here is derived from an EMBL/GenBank/DDBJ whole genome shotgun (WGS) entry which is preliminary data.</text>
</comment>
<keyword evidence="2" id="KW-1185">Reference proteome</keyword>
<accession>A0ABQ3AB39</accession>
<dbReference type="Proteomes" id="UP000600946">
    <property type="component" value="Unassembled WGS sequence"/>
</dbReference>
<reference evidence="2" key="1">
    <citation type="journal article" date="2019" name="Int. J. Syst. Evol. Microbiol.">
        <title>The Global Catalogue of Microorganisms (GCM) 10K type strain sequencing project: providing services to taxonomists for standard genome sequencing and annotation.</title>
        <authorList>
            <consortium name="The Broad Institute Genomics Platform"/>
            <consortium name="The Broad Institute Genome Sequencing Center for Infectious Disease"/>
            <person name="Wu L."/>
            <person name="Ma J."/>
        </authorList>
    </citation>
    <scope>NUCLEOTIDE SEQUENCE [LARGE SCALE GENOMIC DNA]</scope>
    <source>
        <strain evidence="2">JCM 4594</strain>
    </source>
</reference>
<evidence type="ECO:0000313" key="2">
    <source>
        <dbReference type="Proteomes" id="UP000600946"/>
    </source>
</evidence>
<evidence type="ECO:0000313" key="1">
    <source>
        <dbReference type="EMBL" id="GGY40292.1"/>
    </source>
</evidence>
<dbReference type="EMBL" id="BMUU01000006">
    <property type="protein sequence ID" value="GGY40292.1"/>
    <property type="molecule type" value="Genomic_DNA"/>
</dbReference>